<dbReference type="AlphaFoldDB" id="X0V4C0"/>
<feature type="transmembrane region" description="Helical" evidence="1">
    <location>
        <begin position="15"/>
        <end position="35"/>
    </location>
</feature>
<dbReference type="EMBL" id="BARS01024395">
    <property type="protein sequence ID" value="GAG07368.1"/>
    <property type="molecule type" value="Genomic_DNA"/>
</dbReference>
<organism evidence="2">
    <name type="scientific">marine sediment metagenome</name>
    <dbReference type="NCBI Taxonomy" id="412755"/>
    <lineage>
        <taxon>unclassified sequences</taxon>
        <taxon>metagenomes</taxon>
        <taxon>ecological metagenomes</taxon>
    </lineage>
</organism>
<reference evidence="2" key="1">
    <citation type="journal article" date="2014" name="Front. Microbiol.">
        <title>High frequency of phylogenetically diverse reductive dehalogenase-homologous genes in deep subseafloor sedimentary metagenomes.</title>
        <authorList>
            <person name="Kawai M."/>
            <person name="Futagami T."/>
            <person name="Toyoda A."/>
            <person name="Takaki Y."/>
            <person name="Nishi S."/>
            <person name="Hori S."/>
            <person name="Arai W."/>
            <person name="Tsubouchi T."/>
            <person name="Morono Y."/>
            <person name="Uchiyama I."/>
            <person name="Ito T."/>
            <person name="Fujiyama A."/>
            <person name="Inagaki F."/>
            <person name="Takami H."/>
        </authorList>
    </citation>
    <scope>NUCLEOTIDE SEQUENCE</scope>
    <source>
        <strain evidence="2">Expedition CK06-06</strain>
    </source>
</reference>
<gene>
    <name evidence="2" type="ORF">S01H1_38729</name>
</gene>
<feature type="non-terminal residue" evidence="2">
    <location>
        <position position="83"/>
    </location>
</feature>
<evidence type="ECO:0000256" key="1">
    <source>
        <dbReference type="SAM" id="Phobius"/>
    </source>
</evidence>
<evidence type="ECO:0000313" key="2">
    <source>
        <dbReference type="EMBL" id="GAG07368.1"/>
    </source>
</evidence>
<proteinExistence type="predicted"/>
<accession>X0V4C0</accession>
<comment type="caution">
    <text evidence="2">The sequence shown here is derived from an EMBL/GenBank/DDBJ whole genome shotgun (WGS) entry which is preliminary data.</text>
</comment>
<sequence length="83" mass="9545">MSVTPTHVRRGRLPVYGLLVTLVVLALIELVARLAEPATQRALREFRLGDALAEYKLWQQTLFLSFGGIHQSDPELLWRFRSR</sequence>
<keyword evidence="1" id="KW-0812">Transmembrane</keyword>
<keyword evidence="1" id="KW-0472">Membrane</keyword>
<keyword evidence="1" id="KW-1133">Transmembrane helix</keyword>
<protein>
    <submittedName>
        <fullName evidence="2">Uncharacterized protein</fullName>
    </submittedName>
</protein>
<name>X0V4C0_9ZZZZ</name>